<proteinExistence type="predicted"/>
<keyword evidence="2" id="KW-1185">Reference proteome</keyword>
<name>A0A1W2DN37_9HYPH</name>
<dbReference type="AlphaFoldDB" id="A0A1W2DN37"/>
<sequence>MSFTTQRNPARLDDETVLYEAVTALAREGYGRDVIEKALIAYAPVDLDLLADCYVRVLRDITREAASLAARVA</sequence>
<protein>
    <submittedName>
        <fullName evidence="1">Uncharacterized protein</fullName>
    </submittedName>
</protein>
<dbReference type="EMBL" id="FWXR01000016">
    <property type="protein sequence ID" value="SMC98905.1"/>
    <property type="molecule type" value="Genomic_DNA"/>
</dbReference>
<evidence type="ECO:0000313" key="1">
    <source>
        <dbReference type="EMBL" id="SMC98905.1"/>
    </source>
</evidence>
<dbReference type="Proteomes" id="UP000192656">
    <property type="component" value="Unassembled WGS sequence"/>
</dbReference>
<dbReference type="RefSeq" id="WP_084411499.1">
    <property type="nucleotide sequence ID" value="NZ_FWXR01000016.1"/>
</dbReference>
<accession>A0A1W2DN37</accession>
<gene>
    <name evidence="1" type="ORF">SAMN06297251_11662</name>
</gene>
<reference evidence="1 2" key="1">
    <citation type="submission" date="2017-04" db="EMBL/GenBank/DDBJ databases">
        <authorList>
            <person name="Afonso C.L."/>
            <person name="Miller P.J."/>
            <person name="Scott M.A."/>
            <person name="Spackman E."/>
            <person name="Goraichik I."/>
            <person name="Dimitrov K.M."/>
            <person name="Suarez D.L."/>
            <person name="Swayne D.E."/>
        </authorList>
    </citation>
    <scope>NUCLEOTIDE SEQUENCE [LARGE SCALE GENOMIC DNA]</scope>
    <source>
        <strain evidence="1 2">CGMCC 1.10972</strain>
    </source>
</reference>
<dbReference type="OrthoDB" id="7917078at2"/>
<evidence type="ECO:0000313" key="2">
    <source>
        <dbReference type="Proteomes" id="UP000192656"/>
    </source>
</evidence>
<organism evidence="1 2">
    <name type="scientific">Fulvimarina manganoxydans</name>
    <dbReference type="NCBI Taxonomy" id="937218"/>
    <lineage>
        <taxon>Bacteria</taxon>
        <taxon>Pseudomonadati</taxon>
        <taxon>Pseudomonadota</taxon>
        <taxon>Alphaproteobacteria</taxon>
        <taxon>Hyphomicrobiales</taxon>
        <taxon>Aurantimonadaceae</taxon>
        <taxon>Fulvimarina</taxon>
    </lineage>
</organism>